<gene>
    <name evidence="11" type="primary">polC</name>
    <name evidence="14" type="ORF">IAC74_01925</name>
</gene>
<dbReference type="GO" id="GO:0006261">
    <property type="term" value="P:DNA-templated DNA replication"/>
    <property type="evidence" value="ECO:0007669"/>
    <property type="project" value="UniProtKB-UniRule"/>
</dbReference>
<evidence type="ECO:0000256" key="10">
    <source>
        <dbReference type="ARBA" id="ARBA00049244"/>
    </source>
</evidence>
<dbReference type="Gene3D" id="6.10.140.1510">
    <property type="match status" value="1"/>
</dbReference>
<comment type="function">
    <text evidence="1 11">Required for replicative DNA synthesis. This DNA polymerase also exhibits 3' to 5' exonuclease activity.</text>
</comment>
<dbReference type="Gene3D" id="2.40.50.140">
    <property type="entry name" value="Nucleic acid-binding proteins"/>
    <property type="match status" value="1"/>
</dbReference>
<name>A0A9D1SZA7_9FIRM</name>
<proteinExistence type="inferred from homology"/>
<reference evidence="14" key="1">
    <citation type="submission" date="2020-10" db="EMBL/GenBank/DDBJ databases">
        <authorList>
            <person name="Gilroy R."/>
        </authorList>
    </citation>
    <scope>NUCLEOTIDE SEQUENCE</scope>
    <source>
        <strain evidence="14">4920</strain>
    </source>
</reference>
<dbReference type="InterPro" id="IPR004013">
    <property type="entry name" value="PHP_dom"/>
</dbReference>
<dbReference type="InterPro" id="IPR013520">
    <property type="entry name" value="Ribonucl_H"/>
</dbReference>
<dbReference type="GO" id="GO:0003677">
    <property type="term" value="F:DNA binding"/>
    <property type="evidence" value="ECO:0007669"/>
    <property type="project" value="UniProtKB-UniRule"/>
</dbReference>
<dbReference type="Pfam" id="PF00929">
    <property type="entry name" value="RNase_T"/>
    <property type="match status" value="1"/>
</dbReference>
<dbReference type="NCBIfam" id="TIGR00573">
    <property type="entry name" value="dnaq"/>
    <property type="match status" value="1"/>
</dbReference>
<evidence type="ECO:0000256" key="4">
    <source>
        <dbReference type="ARBA" id="ARBA00022695"/>
    </source>
</evidence>
<evidence type="ECO:0000256" key="2">
    <source>
        <dbReference type="ARBA" id="ARBA00022490"/>
    </source>
</evidence>
<dbReference type="Gene3D" id="1.10.150.870">
    <property type="match status" value="1"/>
</dbReference>
<dbReference type="InterPro" id="IPR004805">
    <property type="entry name" value="DnaE2/DnaE/PolC"/>
</dbReference>
<dbReference type="PANTHER" id="PTHR32294:SF5">
    <property type="entry name" value="DNA POLYMERASE III POLC-TYPE"/>
    <property type="match status" value="1"/>
</dbReference>
<dbReference type="GO" id="GO:0008408">
    <property type="term" value="F:3'-5' exonuclease activity"/>
    <property type="evidence" value="ECO:0007669"/>
    <property type="project" value="UniProtKB-UniRule"/>
</dbReference>
<dbReference type="GO" id="GO:0003887">
    <property type="term" value="F:DNA-directed DNA polymerase activity"/>
    <property type="evidence" value="ECO:0007669"/>
    <property type="project" value="UniProtKB-UniRule"/>
</dbReference>
<feature type="domain" description="Exonuclease" evidence="12">
    <location>
        <begin position="322"/>
        <end position="487"/>
    </location>
</feature>
<comment type="similarity">
    <text evidence="11">Belongs to the DNA polymerase type-C family. PolC subfamily.</text>
</comment>
<evidence type="ECO:0000259" key="12">
    <source>
        <dbReference type="SMART" id="SM00479"/>
    </source>
</evidence>
<dbReference type="HAMAP" id="MF_00356">
    <property type="entry name" value="DNApol_PolC"/>
    <property type="match status" value="1"/>
</dbReference>
<sequence length="1339" mass="149066">MTKVKDLIADCDDTLCAVELSKISVNKKARTMALKVADTVTLTERQLAALKHTFKRTYNLDDVLIDIAPGGVLSDVALRQQKAQEDIIKQFEAQRGATTVSEVITGRKIKGALLPLSDVTPEAGRVRTSGQIFAVEYLQRRDNSWIVTFDITDKKSSIAVKLFCDLAPRKNQDGSYGKPRDSASKEKVEKRLKKGVWVSVYGDVAYDKYSRDTVITAYDINELPPPPEKEDNAPEKRVELHLHTQMSAMDGVSSATDLIARAAKWGHKAVAVTDHGVVQAFPEAAKAAKKYGIKVLYGVEGYVVDDKAAIVFNQKPFPLKGSFVIFDLETTGLSAEKNFIIEIGAVKIVNGEVTDSFSTFVEPPVPIPQKITELTSITDAMVKGAPKEEQAVSDFMAFCEGSVLVAHNALFDTGFIRASLARRGQPFPYCFIDTVALSRKLYPELKSHRLNSLAKHLKVKLDHHHRAVDDALATAHIFKHMLRKLSDMGVTDVNDLNTCFGDKIDVRGVPSHHIIILAKNPTGLENLYRLISASHLDHFYRTPRMPKSVINKYREGLIVGSACESGELYQAVFGGRSEQEIDDIVSFYDYLEIQPLGNNEFMLRNGQVDSKEDLQDINKKIIELGRKHGKLTVATGDVHFLDPEDEVFRRVLMAGKGFDDADFQAPLYLRTTEEMLSEFTYLDEKTAYEVVVENPNRISDMIEELQPVRSGTYPPSIDGAQEDIIRMSHEKAVEIYGDPLPQLVKERMDKELKSITTYGFSVMYIIAQKLVSKSLSDGYLVGSRGSVGSSFIAFLSGITEVNALPAHYICKNCKNHEFVDDGSGLSGCDLPDKLCPVCGQPYAKDGHDIPFETFLGFEGDKEPDIDLNFSGEYQSVAHKYTEELFGEGHVFRAGTIGTIAEKTAFGYAKKYFEERSIIPHNSELKRIALGCTGVKRTTGQHPGGVIIVPKANDIHQFCPVQHPADDADSTIITTHFDYHSIHDNLLKLDILGHDDPTVIRMLEDLTGIDAKTIPLDDKETLSLFLNTDALGVTPDEIGSEVGTFGVPEFGTEFVRQMLIDTKPTKFSELLRISGLSHGTDVWLNNAQDYIRSGEIVLSEAICTRDDIMIYLMHMGLAPKLAFTIMEKVRKGKGLTPEDEVEMKAHDVPQWYIDSCNKIKYMFPKAHAVAYVMMAFRIAYCKVHYPIAYYCAYFTIRALGAFDAHLMCRGMATVLDAMKEIKQNPAATQKDKDLYTTLELCREMYARGFEFLPVDLYESDAKDFLPKDGKILPPLSSLPNVSIAQAQAICEERAKGEFHSVEDLHMRTKISKNALDTLEQNGCFKGIPESSQMSLADLLI</sequence>
<evidence type="ECO:0000256" key="5">
    <source>
        <dbReference type="ARBA" id="ARBA00022705"/>
    </source>
</evidence>
<dbReference type="SMART" id="SM00479">
    <property type="entry name" value="EXOIII"/>
    <property type="match status" value="1"/>
</dbReference>
<dbReference type="Proteomes" id="UP000886743">
    <property type="component" value="Unassembled WGS sequence"/>
</dbReference>
<keyword evidence="2 11" id="KW-0963">Cytoplasm</keyword>
<dbReference type="InterPro" id="IPR044923">
    <property type="entry name" value="PolC_middle_finger_sf"/>
</dbReference>
<dbReference type="Gene3D" id="1.10.150.700">
    <property type="entry name" value="PolC, middle finger domain"/>
    <property type="match status" value="1"/>
</dbReference>
<dbReference type="InterPro" id="IPR012340">
    <property type="entry name" value="NA-bd_OB-fold"/>
</dbReference>
<organism evidence="14 15">
    <name type="scientific">Candidatus Aphodoplasma excrementigallinarum</name>
    <dbReference type="NCBI Taxonomy" id="2840673"/>
    <lineage>
        <taxon>Bacteria</taxon>
        <taxon>Bacillati</taxon>
        <taxon>Bacillota</taxon>
        <taxon>Clostridia</taxon>
        <taxon>Eubacteriales</taxon>
        <taxon>Candidatus Aphodoplasma</taxon>
    </lineage>
</organism>
<dbReference type="InterPro" id="IPR006308">
    <property type="entry name" value="Pol_III_a_PolC-type_gram_pos"/>
</dbReference>
<evidence type="ECO:0000256" key="1">
    <source>
        <dbReference type="ARBA" id="ARBA00003452"/>
    </source>
</evidence>
<dbReference type="NCBIfam" id="NF001688">
    <property type="entry name" value="PRK00448.1"/>
    <property type="match status" value="1"/>
</dbReference>
<comment type="subcellular location">
    <subcellularLocation>
        <location evidence="11">Cytoplasm</location>
    </subcellularLocation>
</comment>
<keyword evidence="4 11" id="KW-0548">Nucleotidyltransferase</keyword>
<dbReference type="Gene3D" id="3.20.20.140">
    <property type="entry name" value="Metal-dependent hydrolases"/>
    <property type="match status" value="2"/>
</dbReference>
<dbReference type="Pfam" id="PF17657">
    <property type="entry name" value="DNA_pol3_finger"/>
    <property type="match status" value="1"/>
</dbReference>
<dbReference type="SUPFAM" id="SSF160975">
    <property type="entry name" value="AF1531-like"/>
    <property type="match status" value="1"/>
</dbReference>
<dbReference type="CDD" id="cd04484">
    <property type="entry name" value="polC_OBF"/>
    <property type="match status" value="1"/>
</dbReference>
<dbReference type="InterPro" id="IPR006054">
    <property type="entry name" value="DnaQ"/>
</dbReference>
<dbReference type="SMART" id="SM00481">
    <property type="entry name" value="POLIIIAc"/>
    <property type="match status" value="1"/>
</dbReference>
<keyword evidence="9 11" id="KW-0239">DNA-directed DNA polymerase</keyword>
<keyword evidence="5 11" id="KW-0235">DNA replication</keyword>
<dbReference type="FunFam" id="3.30.420.10:FF:000045">
    <property type="entry name" value="3'-5' exonuclease DinG"/>
    <property type="match status" value="1"/>
</dbReference>
<reference evidence="14" key="2">
    <citation type="journal article" date="2021" name="PeerJ">
        <title>Extensive microbial diversity within the chicken gut microbiome revealed by metagenomics and culture.</title>
        <authorList>
            <person name="Gilroy R."/>
            <person name="Ravi A."/>
            <person name="Getino M."/>
            <person name="Pursley I."/>
            <person name="Horton D.L."/>
            <person name="Alikhan N.F."/>
            <person name="Baker D."/>
            <person name="Gharbi K."/>
            <person name="Hall N."/>
            <person name="Watson M."/>
            <person name="Adriaenssens E.M."/>
            <person name="Foster-Nyarko E."/>
            <person name="Jarju S."/>
            <person name="Secka A."/>
            <person name="Antonio M."/>
            <person name="Oren A."/>
            <person name="Chaudhuri R.R."/>
            <person name="La Ragione R."/>
            <person name="Hildebrand F."/>
            <person name="Pallen M.J."/>
        </authorList>
    </citation>
    <scope>NUCLEOTIDE SEQUENCE</scope>
    <source>
        <strain evidence="14">4920</strain>
    </source>
</reference>
<dbReference type="InterPro" id="IPR029460">
    <property type="entry name" value="DNAPol_HHH"/>
</dbReference>
<evidence type="ECO:0000256" key="8">
    <source>
        <dbReference type="ARBA" id="ARBA00022839"/>
    </source>
</evidence>
<comment type="caution">
    <text evidence="14">The sequence shown here is derived from an EMBL/GenBank/DDBJ whole genome shotgun (WGS) entry which is preliminary data.</text>
</comment>
<keyword evidence="6 11" id="KW-0540">Nuclease</keyword>
<accession>A0A9D1SZA7</accession>
<dbReference type="EMBL" id="DVOF01000057">
    <property type="protein sequence ID" value="HIV02305.1"/>
    <property type="molecule type" value="Genomic_DNA"/>
</dbReference>
<evidence type="ECO:0000259" key="13">
    <source>
        <dbReference type="SMART" id="SM00481"/>
    </source>
</evidence>
<dbReference type="Pfam" id="PF02811">
    <property type="entry name" value="PHP"/>
    <property type="match status" value="2"/>
</dbReference>
<feature type="domain" description="Polymerase/histidinol phosphatase N-terminal" evidence="13">
    <location>
        <begin position="238"/>
        <end position="305"/>
    </location>
</feature>
<dbReference type="PANTHER" id="PTHR32294">
    <property type="entry name" value="DNA POLYMERASE III SUBUNIT ALPHA"/>
    <property type="match status" value="1"/>
</dbReference>
<dbReference type="InterPro" id="IPR012337">
    <property type="entry name" value="RNaseH-like_sf"/>
</dbReference>
<protein>
    <recommendedName>
        <fullName evidence="11">DNA polymerase III PolC-type</fullName>
        <shortName evidence="11">PolIII</shortName>
        <ecNumber evidence="11">2.7.7.7</ecNumber>
    </recommendedName>
</protein>
<dbReference type="InterPro" id="IPR011708">
    <property type="entry name" value="DNA_pol3_alpha_NTPase_dom"/>
</dbReference>
<dbReference type="InterPro" id="IPR040982">
    <property type="entry name" value="DNA_pol3_finger"/>
</dbReference>
<evidence type="ECO:0000256" key="3">
    <source>
        <dbReference type="ARBA" id="ARBA00022679"/>
    </source>
</evidence>
<keyword evidence="7 11" id="KW-0378">Hydrolase</keyword>
<dbReference type="Pfam" id="PF14579">
    <property type="entry name" value="HHH_6"/>
    <property type="match status" value="1"/>
</dbReference>
<evidence type="ECO:0000256" key="11">
    <source>
        <dbReference type="HAMAP-Rule" id="MF_00356"/>
    </source>
</evidence>
<dbReference type="GO" id="GO:0005737">
    <property type="term" value="C:cytoplasm"/>
    <property type="evidence" value="ECO:0007669"/>
    <property type="project" value="UniProtKB-SubCell"/>
</dbReference>
<dbReference type="EC" id="2.7.7.7" evidence="11"/>
<dbReference type="InterPro" id="IPR003141">
    <property type="entry name" value="Pol/His_phosphatase_N"/>
</dbReference>
<evidence type="ECO:0000313" key="15">
    <source>
        <dbReference type="Proteomes" id="UP000886743"/>
    </source>
</evidence>
<keyword evidence="8 11" id="KW-0269">Exonuclease</keyword>
<comment type="catalytic activity">
    <reaction evidence="10 11">
        <text>DNA(n) + a 2'-deoxyribonucleoside 5'-triphosphate = DNA(n+1) + diphosphate</text>
        <dbReference type="Rhea" id="RHEA:22508"/>
        <dbReference type="Rhea" id="RHEA-COMP:17339"/>
        <dbReference type="Rhea" id="RHEA-COMP:17340"/>
        <dbReference type="ChEBI" id="CHEBI:33019"/>
        <dbReference type="ChEBI" id="CHEBI:61560"/>
        <dbReference type="ChEBI" id="CHEBI:173112"/>
        <dbReference type="EC" id="2.7.7.7"/>
    </reaction>
</comment>
<evidence type="ECO:0000256" key="6">
    <source>
        <dbReference type="ARBA" id="ARBA00022722"/>
    </source>
</evidence>
<dbReference type="Gene3D" id="3.30.1900.20">
    <property type="match status" value="2"/>
</dbReference>
<evidence type="ECO:0000256" key="9">
    <source>
        <dbReference type="ARBA" id="ARBA00022932"/>
    </source>
</evidence>
<dbReference type="SUPFAM" id="SSF53098">
    <property type="entry name" value="Ribonuclease H-like"/>
    <property type="match status" value="1"/>
</dbReference>
<dbReference type="CDD" id="cd06127">
    <property type="entry name" value="DEDDh"/>
    <property type="match status" value="1"/>
</dbReference>
<keyword evidence="3 11" id="KW-0808">Transferase</keyword>
<evidence type="ECO:0000313" key="14">
    <source>
        <dbReference type="EMBL" id="HIV02305.1"/>
    </source>
</evidence>
<dbReference type="InterPro" id="IPR036397">
    <property type="entry name" value="RNaseH_sf"/>
</dbReference>
<evidence type="ECO:0000256" key="7">
    <source>
        <dbReference type="ARBA" id="ARBA00022801"/>
    </source>
</evidence>
<dbReference type="Pfam" id="PF07733">
    <property type="entry name" value="DNA_pol3_alpha"/>
    <property type="match status" value="1"/>
</dbReference>
<dbReference type="NCBIfam" id="TIGR01405">
    <property type="entry name" value="polC_Gram_pos"/>
    <property type="match status" value="1"/>
</dbReference>
<dbReference type="CDD" id="cd07435">
    <property type="entry name" value="PHP_PolIIIA_POLC"/>
    <property type="match status" value="1"/>
</dbReference>
<dbReference type="Gene3D" id="3.30.420.10">
    <property type="entry name" value="Ribonuclease H-like superfamily/Ribonuclease H"/>
    <property type="match status" value="1"/>
</dbReference>